<proteinExistence type="predicted"/>
<dbReference type="Proteomes" id="UP000240638">
    <property type="component" value="Unassembled WGS sequence"/>
</dbReference>
<dbReference type="AlphaFoldDB" id="A0A2T3XKW1"/>
<name>A0A2T3XKW1_9BURK</name>
<organism evidence="1 2">
    <name type="scientific">Trinickia symbiotica</name>
    <dbReference type="NCBI Taxonomy" id="863227"/>
    <lineage>
        <taxon>Bacteria</taxon>
        <taxon>Pseudomonadati</taxon>
        <taxon>Pseudomonadota</taxon>
        <taxon>Betaproteobacteria</taxon>
        <taxon>Burkholderiales</taxon>
        <taxon>Burkholderiaceae</taxon>
        <taxon>Trinickia</taxon>
    </lineage>
</organism>
<reference evidence="1 2" key="1">
    <citation type="submission" date="2018-03" db="EMBL/GenBank/DDBJ databases">
        <title>Whole genome analyses suggest that Burkholderia sensu lato contains two further novel genera in the rhizoxinica-symbiotica group Mycetohabitans gen. nov., and Trinickia gen. nov.: implications for the evolution of diazotrophy and nodulation in the Burkholderiaceae.</title>
        <authorList>
            <person name="Estrada De Los Santos P."/>
            <person name="Palmer M."/>
            <person name="Chavez-Ramirez B."/>
            <person name="Steenkamp E.T."/>
            <person name="Hirsch A.M."/>
            <person name="Manyaka P."/>
            <person name="Maluk M."/>
            <person name="Lafos M."/>
            <person name="Crook M."/>
            <person name="Gross E."/>
            <person name="Simon M.F."/>
            <person name="Bueno Dos Reis Junior F."/>
            <person name="Poole P.S."/>
            <person name="Venter S.N."/>
            <person name="James E.K."/>
        </authorList>
    </citation>
    <scope>NUCLEOTIDE SEQUENCE [LARGE SCALE GENOMIC DNA]</scope>
    <source>
        <strain evidence="1 2">JPY-366</strain>
    </source>
</reference>
<gene>
    <name evidence="1" type="ORF">C9I57_29260</name>
</gene>
<sequence>MALRFEELEEFLADFGGFHKGLGDGLDRNPACPALPCAGLSRFHPKRVIIRKCRPGAPFRGARFATNPERVRHRDTLVPIIAEMVRSRGKHE</sequence>
<dbReference type="EMBL" id="PYUC01000022">
    <property type="protein sequence ID" value="PTB17165.1"/>
    <property type="molecule type" value="Genomic_DNA"/>
</dbReference>
<protein>
    <submittedName>
        <fullName evidence="1">Uncharacterized protein</fullName>
    </submittedName>
</protein>
<comment type="caution">
    <text evidence="1">The sequence shown here is derived from an EMBL/GenBank/DDBJ whole genome shotgun (WGS) entry which is preliminary data.</text>
</comment>
<evidence type="ECO:0000313" key="2">
    <source>
        <dbReference type="Proteomes" id="UP000240638"/>
    </source>
</evidence>
<accession>A0A2T3XKW1</accession>
<evidence type="ECO:0000313" key="1">
    <source>
        <dbReference type="EMBL" id="PTB17165.1"/>
    </source>
</evidence>